<organism evidence="1 2">
    <name type="scientific">Xenopus laevis</name>
    <name type="common">African clawed frog</name>
    <dbReference type="NCBI Taxonomy" id="8355"/>
    <lineage>
        <taxon>Eukaryota</taxon>
        <taxon>Metazoa</taxon>
        <taxon>Chordata</taxon>
        <taxon>Craniata</taxon>
        <taxon>Vertebrata</taxon>
        <taxon>Euteleostomi</taxon>
        <taxon>Amphibia</taxon>
        <taxon>Batrachia</taxon>
        <taxon>Anura</taxon>
        <taxon>Pipoidea</taxon>
        <taxon>Pipidae</taxon>
        <taxon>Xenopodinae</taxon>
        <taxon>Xenopus</taxon>
        <taxon>Xenopus</taxon>
    </lineage>
</organism>
<dbReference type="Proteomes" id="UP000694892">
    <property type="component" value="Chromosome 1L"/>
</dbReference>
<name>A0A974I432_XENLA</name>
<gene>
    <name evidence="1" type="ORF">XELAEV_18006141mg</name>
</gene>
<evidence type="ECO:0000313" key="1">
    <source>
        <dbReference type="EMBL" id="OCU00367.1"/>
    </source>
</evidence>
<accession>A0A974I432</accession>
<evidence type="ECO:0000313" key="2">
    <source>
        <dbReference type="Proteomes" id="UP000694892"/>
    </source>
</evidence>
<reference evidence="2" key="1">
    <citation type="journal article" date="2016" name="Nature">
        <title>Genome evolution in the allotetraploid frog Xenopus laevis.</title>
        <authorList>
            <person name="Session A.M."/>
            <person name="Uno Y."/>
            <person name="Kwon T."/>
            <person name="Chapman J.A."/>
            <person name="Toyoda A."/>
            <person name="Takahashi S."/>
            <person name="Fukui A."/>
            <person name="Hikosaka A."/>
            <person name="Suzuki A."/>
            <person name="Kondo M."/>
            <person name="van Heeringen S.J."/>
            <person name="Quigley I."/>
            <person name="Heinz S."/>
            <person name="Ogino H."/>
            <person name="Ochi H."/>
            <person name="Hellsten U."/>
            <person name="Lyons J.B."/>
            <person name="Simakov O."/>
            <person name="Putnam N."/>
            <person name="Stites J."/>
            <person name="Kuroki Y."/>
            <person name="Tanaka T."/>
            <person name="Michiue T."/>
            <person name="Watanabe M."/>
            <person name="Bogdanovic O."/>
            <person name="Lister R."/>
            <person name="Georgiou G."/>
            <person name="Paranjpe S.S."/>
            <person name="van Kruijsbergen I."/>
            <person name="Shu S."/>
            <person name="Carlson J."/>
            <person name="Kinoshita T."/>
            <person name="Ohta Y."/>
            <person name="Mawaribuchi S."/>
            <person name="Jenkins J."/>
            <person name="Grimwood J."/>
            <person name="Schmutz J."/>
            <person name="Mitros T."/>
            <person name="Mozaffari S.V."/>
            <person name="Suzuki Y."/>
            <person name="Haramoto Y."/>
            <person name="Yamamoto T.S."/>
            <person name="Takagi C."/>
            <person name="Heald R."/>
            <person name="Miller K."/>
            <person name="Haudenschild C."/>
            <person name="Kitzman J."/>
            <person name="Nakayama T."/>
            <person name="Izutsu Y."/>
            <person name="Robert J."/>
            <person name="Fortriede J."/>
            <person name="Burns K."/>
            <person name="Lotay V."/>
            <person name="Karimi K."/>
            <person name="Yasuoka Y."/>
            <person name="Dichmann D.S."/>
            <person name="Flajnik M.F."/>
            <person name="Houston D.W."/>
            <person name="Shendure J."/>
            <person name="DuPasquier L."/>
            <person name="Vize P.D."/>
            <person name="Zorn A.M."/>
            <person name="Ito M."/>
            <person name="Marcotte E.M."/>
            <person name="Wallingford J.B."/>
            <person name="Ito Y."/>
            <person name="Asashima M."/>
            <person name="Ueno N."/>
            <person name="Matsuda Y."/>
            <person name="Veenstra G.J."/>
            <person name="Fujiyama A."/>
            <person name="Harland R.M."/>
            <person name="Taira M."/>
            <person name="Rokhsar D.S."/>
        </authorList>
    </citation>
    <scope>NUCLEOTIDE SEQUENCE [LARGE SCALE GENOMIC DNA]</scope>
    <source>
        <strain evidence="2">J</strain>
    </source>
</reference>
<sequence length="71" mass="7948">MSKRMPDLYSSRLLKSFHGIILPGSHVIWAIRKPNDLVFRYFCQPAFVQDVTKCISACITLGSTSSFIALA</sequence>
<dbReference type="AlphaFoldDB" id="A0A974I432"/>
<protein>
    <submittedName>
        <fullName evidence="1">Uncharacterized protein</fullName>
    </submittedName>
</protein>
<dbReference type="EMBL" id="CM004466">
    <property type="protein sequence ID" value="OCU00367.1"/>
    <property type="molecule type" value="Genomic_DNA"/>
</dbReference>
<proteinExistence type="predicted"/>